<sequence>MTGKANPDLIDSLDRIAREGTGLLGAAGVARAGALPAWFLGPKAENEAVLRELVGMAISGHVAARRDYAPQDPRLGPDRVFESDAYRATVERMRACLAEMIGKLAGSTPLSSYRNQSHMYWDITLPGVAGYIAALLFNQNNVAAEASPVTTLLEITVGRELCRMAGFDDAQRPPWGHVTCDGSVANAEAIWAARNLKYLPFAAAEALREVPALAAARGLEVRTGQGQARLLELDAWGLMNLPVRTVLDLTGDLARSAGVEPEAAVAALAGRTVQDLGLAEMHRRHAPDLPVPLILAPATAHYSWPKGAALLGLGRAALRSVPVDDNGRMEIGALERMLAECLDQRRPVMLAVAVLGTTEEGAVDPLDRIVSLREAFGGRGLGFALHADAAWGGYFMSMLRQPPLGSSDPNHMLDIDDDDAPPGMHLNPRVEARLEAARHCETLTVDPHKAGFIPYPAGALCYRDGAMRDLVSFAAPVVFHDGVVPTVGIYGIEGSKPGAAAASVWLSHRVIPPDQSGYGRLLAKCIFASRRFYAALRAGFPADGPVAVTPFQRLPAERRGLDPQAVAEQERRLHDEIACLDNDALVDRLLADPTLMALFRSIGSDTSIVPYAFNFRSERGLNTDLGLMNRLNDAIFRALSLEEAPVSGPPPKPMFVTASEFDPAVYGEGFVARFARRAGVEPQPGMGVRFLISTQQNPFLTATEDGDFIPRLIAILRETATEAAGEICRAAGLRLKKG</sequence>
<dbReference type="Pfam" id="PF00282">
    <property type="entry name" value="Pyridoxal_deC"/>
    <property type="match status" value="1"/>
</dbReference>
<dbReference type="InterPro" id="IPR015424">
    <property type="entry name" value="PyrdxlP-dep_Trfase"/>
</dbReference>
<dbReference type="GO" id="GO:0030170">
    <property type="term" value="F:pyridoxal phosphate binding"/>
    <property type="evidence" value="ECO:0007669"/>
    <property type="project" value="InterPro"/>
</dbReference>
<dbReference type="PANTHER" id="PTHR42735">
    <property type="match status" value="1"/>
</dbReference>
<dbReference type="AlphaFoldDB" id="A0A3D9XDZ4"/>
<dbReference type="InterPro" id="IPR002129">
    <property type="entry name" value="PyrdxlP-dep_de-COase"/>
</dbReference>
<feature type="modified residue" description="N6-(pyridoxal phosphate)lysine" evidence="4">
    <location>
        <position position="449"/>
    </location>
</feature>
<dbReference type="EMBL" id="QTUJ01000003">
    <property type="protein sequence ID" value="REF68750.1"/>
    <property type="molecule type" value="Genomic_DNA"/>
</dbReference>
<comment type="cofactor">
    <cofactor evidence="1 4">
        <name>pyridoxal 5'-phosphate</name>
        <dbReference type="ChEBI" id="CHEBI:597326"/>
    </cofactor>
</comment>
<evidence type="ECO:0000313" key="6">
    <source>
        <dbReference type="Proteomes" id="UP000256941"/>
    </source>
</evidence>
<reference evidence="5 6" key="1">
    <citation type="submission" date="2018-08" db="EMBL/GenBank/DDBJ databases">
        <title>Genomic Encyclopedia of Archaeal and Bacterial Type Strains, Phase II (KMG-II): from individual species to whole genera.</title>
        <authorList>
            <person name="Goeker M."/>
        </authorList>
    </citation>
    <scope>NUCLEOTIDE SEQUENCE [LARGE SCALE GENOMIC DNA]</scope>
    <source>
        <strain evidence="5 6">DSM 17099</strain>
    </source>
</reference>
<dbReference type="InterPro" id="IPR015421">
    <property type="entry name" value="PyrdxlP-dep_Trfase_major"/>
</dbReference>
<organism evidence="5 6">
    <name type="scientific">Paracoccus versutus</name>
    <name type="common">Thiobacillus versutus</name>
    <dbReference type="NCBI Taxonomy" id="34007"/>
    <lineage>
        <taxon>Bacteria</taxon>
        <taxon>Pseudomonadati</taxon>
        <taxon>Pseudomonadota</taxon>
        <taxon>Alphaproteobacteria</taxon>
        <taxon>Rhodobacterales</taxon>
        <taxon>Paracoccaceae</taxon>
        <taxon>Paracoccus</taxon>
    </lineage>
</organism>
<dbReference type="GO" id="GO:0016830">
    <property type="term" value="F:carbon-carbon lyase activity"/>
    <property type="evidence" value="ECO:0007669"/>
    <property type="project" value="InterPro"/>
</dbReference>
<evidence type="ECO:0000256" key="2">
    <source>
        <dbReference type="ARBA" id="ARBA00022898"/>
    </source>
</evidence>
<evidence type="ECO:0000256" key="4">
    <source>
        <dbReference type="PIRSR" id="PIRSR602129-50"/>
    </source>
</evidence>
<dbReference type="Proteomes" id="UP000256941">
    <property type="component" value="Unassembled WGS sequence"/>
</dbReference>
<dbReference type="SUPFAM" id="SSF53383">
    <property type="entry name" value="PLP-dependent transferases"/>
    <property type="match status" value="1"/>
</dbReference>
<evidence type="ECO:0000256" key="1">
    <source>
        <dbReference type="ARBA" id="ARBA00001933"/>
    </source>
</evidence>
<dbReference type="InterPro" id="IPR050477">
    <property type="entry name" value="GrpII_AminoAcid_Decarb"/>
</dbReference>
<dbReference type="Gene3D" id="3.40.640.10">
    <property type="entry name" value="Type I PLP-dependent aspartate aminotransferase-like (Major domain)"/>
    <property type="match status" value="1"/>
</dbReference>
<comment type="caution">
    <text evidence="5">The sequence shown here is derived from an EMBL/GenBank/DDBJ whole genome shotgun (WGS) entry which is preliminary data.</text>
</comment>
<proteinExistence type="predicted"/>
<gene>
    <name evidence="5" type="ORF">BDD41_3822</name>
</gene>
<keyword evidence="2 4" id="KW-0663">Pyridoxal phosphate</keyword>
<dbReference type="GO" id="GO:0019752">
    <property type="term" value="P:carboxylic acid metabolic process"/>
    <property type="evidence" value="ECO:0007669"/>
    <property type="project" value="InterPro"/>
</dbReference>
<name>A0A3D9XDZ4_PARVE</name>
<dbReference type="PANTHER" id="PTHR42735:SF4">
    <property type="entry name" value="PYRIDOXAL PHOSPHATE-DEPENDENT DECARBOXYLASE FAMILY PROTEIN"/>
    <property type="match status" value="1"/>
</dbReference>
<evidence type="ECO:0000256" key="3">
    <source>
        <dbReference type="ARBA" id="ARBA00023239"/>
    </source>
</evidence>
<accession>A0A3D9XDZ4</accession>
<evidence type="ECO:0000313" key="5">
    <source>
        <dbReference type="EMBL" id="REF68750.1"/>
    </source>
</evidence>
<protein>
    <submittedName>
        <fullName evidence="5">Pyridoxal-dependent decarboxylase-like protein</fullName>
    </submittedName>
</protein>
<keyword evidence="3" id="KW-0456">Lyase</keyword>
<dbReference type="RefSeq" id="WP_116222683.1">
    <property type="nucleotide sequence ID" value="NZ_CP038197.1"/>
</dbReference>